<feature type="non-terminal residue" evidence="1">
    <location>
        <position position="1"/>
    </location>
</feature>
<protein>
    <recommendedName>
        <fullName evidence="2">Integration host factor subunit beta</fullName>
    </recommendedName>
</protein>
<accession>A0A382LUX3</accession>
<dbReference type="EMBL" id="UINC01089436">
    <property type="protein sequence ID" value="SVC40534.1"/>
    <property type="molecule type" value="Genomic_DNA"/>
</dbReference>
<organism evidence="1">
    <name type="scientific">marine metagenome</name>
    <dbReference type="NCBI Taxonomy" id="408172"/>
    <lineage>
        <taxon>unclassified sequences</taxon>
        <taxon>metagenomes</taxon>
        <taxon>ecological metagenomes</taxon>
    </lineage>
</organism>
<evidence type="ECO:0000313" key="1">
    <source>
        <dbReference type="EMBL" id="SVC40534.1"/>
    </source>
</evidence>
<gene>
    <name evidence="1" type="ORF">METZ01_LOCUS293388</name>
</gene>
<dbReference type="GO" id="GO:0030527">
    <property type="term" value="F:structural constituent of chromatin"/>
    <property type="evidence" value="ECO:0007669"/>
    <property type="project" value="InterPro"/>
</dbReference>
<dbReference type="SUPFAM" id="SSF47729">
    <property type="entry name" value="IHF-like DNA-binding proteins"/>
    <property type="match status" value="1"/>
</dbReference>
<dbReference type="Pfam" id="PF00216">
    <property type="entry name" value="Bac_DNA_binding"/>
    <property type="match status" value="1"/>
</dbReference>
<sequence length="63" mass="7433">GIAENKASEWRTFGRFSPKKIKEKMGRNPRTNEKIYVPEKISVKFKMAKELKNKINQNESYTN</sequence>
<reference evidence="1" key="1">
    <citation type="submission" date="2018-05" db="EMBL/GenBank/DDBJ databases">
        <authorList>
            <person name="Lanie J.A."/>
            <person name="Ng W.-L."/>
            <person name="Kazmierczak K.M."/>
            <person name="Andrzejewski T.M."/>
            <person name="Davidsen T.M."/>
            <person name="Wayne K.J."/>
            <person name="Tettelin H."/>
            <person name="Glass J.I."/>
            <person name="Rusch D."/>
            <person name="Podicherti R."/>
            <person name="Tsui H.-C.T."/>
            <person name="Winkler M.E."/>
        </authorList>
    </citation>
    <scope>NUCLEOTIDE SEQUENCE</scope>
</reference>
<name>A0A382LUX3_9ZZZZ</name>
<dbReference type="InterPro" id="IPR010992">
    <property type="entry name" value="IHF-like_DNA-bd_dom_sf"/>
</dbReference>
<dbReference type="AlphaFoldDB" id="A0A382LUX3"/>
<proteinExistence type="predicted"/>
<evidence type="ECO:0008006" key="2">
    <source>
        <dbReference type="Google" id="ProtNLM"/>
    </source>
</evidence>
<dbReference type="GO" id="GO:0003677">
    <property type="term" value="F:DNA binding"/>
    <property type="evidence" value="ECO:0007669"/>
    <property type="project" value="InterPro"/>
</dbReference>
<dbReference type="InterPro" id="IPR000119">
    <property type="entry name" value="Hist_DNA-bd"/>
</dbReference>
<dbReference type="Gene3D" id="4.10.520.10">
    <property type="entry name" value="IHF-like DNA-binding proteins"/>
    <property type="match status" value="1"/>
</dbReference>